<proteinExistence type="predicted"/>
<dbReference type="EMBL" id="JADGKB010000006">
    <property type="protein sequence ID" value="KAJ3261396.1"/>
    <property type="molecule type" value="Genomic_DNA"/>
</dbReference>
<name>A0AAD5ULI6_9FUNG</name>
<accession>A0AAD5ULI6</accession>
<reference evidence="1" key="1">
    <citation type="submission" date="2020-05" db="EMBL/GenBank/DDBJ databases">
        <title>Phylogenomic resolution of chytrid fungi.</title>
        <authorList>
            <person name="Stajich J.E."/>
            <person name="Amses K."/>
            <person name="Simmons R."/>
            <person name="Seto K."/>
            <person name="Myers J."/>
            <person name="Bonds A."/>
            <person name="Quandt C.A."/>
            <person name="Barry K."/>
            <person name="Liu P."/>
            <person name="Grigoriev I."/>
            <person name="Longcore J.E."/>
            <person name="James T.Y."/>
        </authorList>
    </citation>
    <scope>NUCLEOTIDE SEQUENCE</scope>
    <source>
        <strain evidence="1">PLAUS21</strain>
    </source>
</reference>
<dbReference type="Proteomes" id="UP001210925">
    <property type="component" value="Unassembled WGS sequence"/>
</dbReference>
<evidence type="ECO:0000313" key="1">
    <source>
        <dbReference type="EMBL" id="KAJ3261396.1"/>
    </source>
</evidence>
<gene>
    <name evidence="1" type="ORF">HK103_006004</name>
</gene>
<keyword evidence="2" id="KW-1185">Reference proteome</keyword>
<sequence length="605" mass="69259">MDTRVSRIDARYGKFQVFGELYRNNPELLVFELVDNLLKQKAYLPKLLIEHAYENQNEIKLPPGTSEIFLATGFKSFKSQLMIKEFQAGDDDVEFMKSVKDEICDIKTVHHLVNTNYFTPSLFHLNPDTNWDTIWDVIACISIDDPELGYLLASNSGFSLSSANREVFHRVALSKRVNKNILIDMVNAQFQFSDDVILLTLSDKAIVDNHNTCNILKDSVLEITAFATTALSRLFTKNTEEAFEISHFLIDEFDLADHLVEEVFAADEKSILKFSSNRKYRLPMKTRFGLAHHGMNIEFLNKIRERYGNNHRFVKYCLMDLIIGGVVDFKPASEERFKRRASVTAFLNGWNKREPIPELDNNAELASELAIKSLLEEKLWVDSEIIPSVAATVLESRAPSQRFIFYMAKVESFLYDSKKATREPWIAAFKEILENQDWKSILEPEVTSPQKRVSKRLSFSQLSTAVSESVKSFDPKTKELRRFYSSIEELVKELESEGPTSPFNKESPLLVGTADTVAIETKIENIVESIVSKAEMEIQDRDAQPRSSIIVTDEVQMEDMKTLILNTKSVSTPFNLWNIELHNPIDYQPQTPGGTWRGWLPTFGQ</sequence>
<organism evidence="1 2">
    <name type="scientific">Boothiomyces macroporosus</name>
    <dbReference type="NCBI Taxonomy" id="261099"/>
    <lineage>
        <taxon>Eukaryota</taxon>
        <taxon>Fungi</taxon>
        <taxon>Fungi incertae sedis</taxon>
        <taxon>Chytridiomycota</taxon>
        <taxon>Chytridiomycota incertae sedis</taxon>
        <taxon>Chytridiomycetes</taxon>
        <taxon>Rhizophydiales</taxon>
        <taxon>Terramycetaceae</taxon>
        <taxon>Boothiomyces</taxon>
    </lineage>
</organism>
<protein>
    <submittedName>
        <fullName evidence="1">Uncharacterized protein</fullName>
    </submittedName>
</protein>
<evidence type="ECO:0000313" key="2">
    <source>
        <dbReference type="Proteomes" id="UP001210925"/>
    </source>
</evidence>
<dbReference type="AlphaFoldDB" id="A0AAD5ULI6"/>
<comment type="caution">
    <text evidence="1">The sequence shown here is derived from an EMBL/GenBank/DDBJ whole genome shotgun (WGS) entry which is preliminary data.</text>
</comment>